<dbReference type="InterPro" id="IPR033756">
    <property type="entry name" value="YlxH/NBP35"/>
</dbReference>
<dbReference type="PANTHER" id="PTHR42961">
    <property type="entry name" value="IRON-SULFUR PROTEIN NUBPL"/>
    <property type="match status" value="1"/>
</dbReference>
<dbReference type="GO" id="GO:0016226">
    <property type="term" value="P:iron-sulfur cluster assembly"/>
    <property type="evidence" value="ECO:0007669"/>
    <property type="project" value="InterPro"/>
</dbReference>
<reference evidence="3" key="1">
    <citation type="journal article" date="2020" name="mSystems">
        <title>Genome- and Community-Level Interaction Insights into Carbon Utilization and Element Cycling Functions of Hydrothermarchaeota in Hydrothermal Sediment.</title>
        <authorList>
            <person name="Zhou Z."/>
            <person name="Liu Y."/>
            <person name="Xu W."/>
            <person name="Pan J."/>
            <person name="Luo Z.H."/>
            <person name="Li M."/>
        </authorList>
    </citation>
    <scope>NUCLEOTIDE SEQUENCE [LARGE SCALE GENOMIC DNA]</scope>
    <source>
        <strain evidence="3">SpSt-1084</strain>
    </source>
</reference>
<accession>A0A7C5YFU9</accession>
<proteinExistence type="predicted"/>
<sequence>MLLDYRDVLIMKRVSQIDKVILVAGGKGGVGKSVVAATTALLLSKKFRTGLLDLDLHGPSSAAILGAENSPIEEADGIVPPTVDRLKLMSLDLLVKGRPIPLSGLSKQEVVKEIVALTDFGELDFLVVDLPPGSGDELLASIRIFRSKATTIIVTTPSALSSSFAERVITIMKSTSVPIFGIVENMSRKSDDSPTLELCQRTGVTFLGRLPFDEIIARAGNITRDQLISSRFALSLQSILNMTGLYR</sequence>
<dbReference type="Pfam" id="PF10609">
    <property type="entry name" value="ParA"/>
    <property type="match status" value="1"/>
</dbReference>
<dbReference type="Gene3D" id="3.40.50.300">
    <property type="entry name" value="P-loop containing nucleotide triphosphate hydrolases"/>
    <property type="match status" value="1"/>
</dbReference>
<comment type="caution">
    <text evidence="3">The sequence shown here is derived from an EMBL/GenBank/DDBJ whole genome shotgun (WGS) entry which is preliminary data.</text>
</comment>
<evidence type="ECO:0000256" key="1">
    <source>
        <dbReference type="ARBA" id="ARBA00022741"/>
    </source>
</evidence>
<dbReference type="GO" id="GO:0005524">
    <property type="term" value="F:ATP binding"/>
    <property type="evidence" value="ECO:0007669"/>
    <property type="project" value="UniProtKB-KW"/>
</dbReference>
<organism evidence="3">
    <name type="scientific">Caldiarchaeum subterraneum</name>
    <dbReference type="NCBI Taxonomy" id="311458"/>
    <lineage>
        <taxon>Archaea</taxon>
        <taxon>Nitrososphaerota</taxon>
        <taxon>Candidatus Caldarchaeales</taxon>
        <taxon>Candidatus Caldarchaeaceae</taxon>
        <taxon>Candidatus Caldarchaeum</taxon>
    </lineage>
</organism>
<evidence type="ECO:0008006" key="4">
    <source>
        <dbReference type="Google" id="ProtNLM"/>
    </source>
</evidence>
<protein>
    <recommendedName>
        <fullName evidence="4">ATP-binding protein</fullName>
    </recommendedName>
</protein>
<dbReference type="InterPro" id="IPR027417">
    <property type="entry name" value="P-loop_NTPase"/>
</dbReference>
<dbReference type="PANTHER" id="PTHR42961:SF2">
    <property type="entry name" value="IRON-SULFUR PROTEIN NUBPL"/>
    <property type="match status" value="1"/>
</dbReference>
<evidence type="ECO:0000313" key="3">
    <source>
        <dbReference type="EMBL" id="HHR40981.1"/>
    </source>
</evidence>
<evidence type="ECO:0000256" key="2">
    <source>
        <dbReference type="ARBA" id="ARBA00022840"/>
    </source>
</evidence>
<keyword evidence="2" id="KW-0067">ATP-binding</keyword>
<dbReference type="EMBL" id="DRXS01000218">
    <property type="protein sequence ID" value="HHR40981.1"/>
    <property type="molecule type" value="Genomic_DNA"/>
</dbReference>
<keyword evidence="1" id="KW-0547">Nucleotide-binding</keyword>
<dbReference type="GO" id="GO:0051539">
    <property type="term" value="F:4 iron, 4 sulfur cluster binding"/>
    <property type="evidence" value="ECO:0007669"/>
    <property type="project" value="TreeGrafter"/>
</dbReference>
<dbReference type="AlphaFoldDB" id="A0A7C5YFU9"/>
<name>A0A7C5YFU9_CALS0</name>
<dbReference type="SUPFAM" id="SSF52540">
    <property type="entry name" value="P-loop containing nucleoside triphosphate hydrolases"/>
    <property type="match status" value="1"/>
</dbReference>
<gene>
    <name evidence="3" type="ORF">ENM42_04030</name>
</gene>
<dbReference type="InterPro" id="IPR044304">
    <property type="entry name" value="NUBPL-like"/>
</dbReference>